<reference evidence="2" key="1">
    <citation type="submission" date="2017-02" db="EMBL/GenBank/DDBJ databases">
        <authorList>
            <person name="Varghese N."/>
            <person name="Submissions S."/>
        </authorList>
    </citation>
    <scope>NUCLEOTIDE SEQUENCE [LARGE SCALE GENOMIC DNA]</scope>
    <source>
        <strain evidence="2">DSM 22385</strain>
    </source>
</reference>
<dbReference type="PANTHER" id="PTHR36456">
    <property type="entry name" value="UPF0232 PROTEIN SCO3875"/>
    <property type="match status" value="1"/>
</dbReference>
<dbReference type="EMBL" id="FUYR01000002">
    <property type="protein sequence ID" value="SKB63091.1"/>
    <property type="molecule type" value="Genomic_DNA"/>
</dbReference>
<dbReference type="STRING" id="572036.SAMN05661099_1892"/>
<organism evidence="1 2">
    <name type="scientific">Daejeonella lutea</name>
    <dbReference type="NCBI Taxonomy" id="572036"/>
    <lineage>
        <taxon>Bacteria</taxon>
        <taxon>Pseudomonadati</taxon>
        <taxon>Bacteroidota</taxon>
        <taxon>Sphingobacteriia</taxon>
        <taxon>Sphingobacteriales</taxon>
        <taxon>Sphingobacteriaceae</taxon>
        <taxon>Daejeonella</taxon>
    </lineage>
</organism>
<dbReference type="PANTHER" id="PTHR36456:SF1">
    <property type="entry name" value="UPF0232 PROTEIN SCO3875"/>
    <property type="match status" value="1"/>
</dbReference>
<protein>
    <recommendedName>
        <fullName evidence="3">DUF721 domain-containing protein</fullName>
    </recommendedName>
</protein>
<accession>A0A1T5CUT4</accession>
<proteinExistence type="predicted"/>
<dbReference type="InterPro" id="IPR007922">
    <property type="entry name" value="DciA-like"/>
</dbReference>
<dbReference type="OrthoDB" id="9796545at2"/>
<name>A0A1T5CUT4_9SPHI</name>
<dbReference type="AlphaFoldDB" id="A0A1T5CUT4"/>
<evidence type="ECO:0000313" key="1">
    <source>
        <dbReference type="EMBL" id="SKB63091.1"/>
    </source>
</evidence>
<sequence>MGRTNDKPLKEAIEQMLHVYKLRRKFDETALIVAWPEMMGTAVANRTKDIFIRDRKLFIRLESAVIKNDLMMMRSNIIEKMNEMAGSSVIDEIIFL</sequence>
<gene>
    <name evidence="1" type="ORF">SAMN05661099_1892</name>
</gene>
<dbReference type="RefSeq" id="WP_079702442.1">
    <property type="nucleotide sequence ID" value="NZ_FUYR01000002.1"/>
</dbReference>
<dbReference type="Proteomes" id="UP000189981">
    <property type="component" value="Unassembled WGS sequence"/>
</dbReference>
<keyword evidence="2" id="KW-1185">Reference proteome</keyword>
<evidence type="ECO:0000313" key="2">
    <source>
        <dbReference type="Proteomes" id="UP000189981"/>
    </source>
</evidence>
<dbReference type="Pfam" id="PF05258">
    <property type="entry name" value="DciA"/>
    <property type="match status" value="1"/>
</dbReference>
<evidence type="ECO:0008006" key="3">
    <source>
        <dbReference type="Google" id="ProtNLM"/>
    </source>
</evidence>